<dbReference type="GO" id="GO:0004499">
    <property type="term" value="F:N,N-dimethylaniline monooxygenase activity"/>
    <property type="evidence" value="ECO:0007669"/>
    <property type="project" value="InterPro"/>
</dbReference>
<dbReference type="Pfam" id="PF00743">
    <property type="entry name" value="FMO-like"/>
    <property type="match status" value="1"/>
</dbReference>
<comment type="caution">
    <text evidence="12">The sequence shown here is derived from an EMBL/GenBank/DDBJ whole genome shotgun (WGS) entry which is preliminary data.</text>
</comment>
<proteinExistence type="inferred from homology"/>
<evidence type="ECO:0000313" key="12">
    <source>
        <dbReference type="EMBL" id="KAG6592852.1"/>
    </source>
</evidence>
<evidence type="ECO:0000256" key="4">
    <source>
        <dbReference type="ARBA" id="ARBA00022630"/>
    </source>
</evidence>
<organism evidence="12 13">
    <name type="scientific">Cucurbita argyrosperma subsp. sororia</name>
    <dbReference type="NCBI Taxonomy" id="37648"/>
    <lineage>
        <taxon>Eukaryota</taxon>
        <taxon>Viridiplantae</taxon>
        <taxon>Streptophyta</taxon>
        <taxon>Embryophyta</taxon>
        <taxon>Tracheophyta</taxon>
        <taxon>Spermatophyta</taxon>
        <taxon>Magnoliopsida</taxon>
        <taxon>eudicotyledons</taxon>
        <taxon>Gunneridae</taxon>
        <taxon>Pentapetalae</taxon>
        <taxon>rosids</taxon>
        <taxon>fabids</taxon>
        <taxon>Cucurbitales</taxon>
        <taxon>Cucurbitaceae</taxon>
        <taxon>Cucurbiteae</taxon>
        <taxon>Cucurbita</taxon>
    </lineage>
</organism>
<comment type="cofactor">
    <cofactor evidence="1">
        <name>FAD</name>
        <dbReference type="ChEBI" id="CHEBI:57692"/>
    </cofactor>
</comment>
<keyword evidence="8 12" id="KW-0503">Monooxygenase</keyword>
<sequence length="547" mass="61172">MHLSLSSLMPSTSPYLSPSPPPFILILSKDQNSALLFPTPSNFYSQSSLNNTNTTTVSIKQNTFELTFLVMENLFRLADHDEFFSRRCVWVNGPVIVGAGPSGLATAACLREQGVPFVVLERAECIASLWQKRTYDRLKLHLPKQFCQLPKLPFPEDFPEYPTKRQFIEYLESYAKHFEINPQFNECVQSARYDETSGLWRVKTVSTAGSTRNEIEYICRWLVVATGENAERVMPEIEGLNEFCGGVSHACEYKSGEKFTGKKVLVVGCGNSGMEVSLDLCNHNASPSMVVRSSVHVLPKEVLGKSTFELAVMMMKWLPLWLVDKLLLILAWLVLGNIEKYGLKRPSMGPLELKNETGKTPVLDLGALAKIKSGDIKVIPGIKRFTRNQVELVNGEKLDVDSVVLATGYRSNVPSWLQEGELFSKNGFPKAASPHGWKGNAGLYAVGFSRRGLSGASSDAMKIAQDIGTVWKAETKQQKKRTTAFALSVECFWEIVDSGAFYNPILNIQLNFWLFETSISELPHRTQQRLIKTFHLHCLFLLSVLIG</sequence>
<reference evidence="12 13" key="1">
    <citation type="journal article" date="2021" name="Hortic Res">
        <title>The domestication of Cucurbita argyrosperma as revealed by the genome of its wild relative.</title>
        <authorList>
            <person name="Barrera-Redondo J."/>
            <person name="Sanchez-de la Vega G."/>
            <person name="Aguirre-Liguori J.A."/>
            <person name="Castellanos-Morales G."/>
            <person name="Gutierrez-Guerrero Y.T."/>
            <person name="Aguirre-Dugua X."/>
            <person name="Aguirre-Planter E."/>
            <person name="Tenaillon M.I."/>
            <person name="Lira-Saade R."/>
            <person name="Eguiarte L.E."/>
        </authorList>
    </citation>
    <scope>NUCLEOTIDE SEQUENCE [LARGE SCALE GENOMIC DNA]</scope>
    <source>
        <strain evidence="12">JBR-2021</strain>
    </source>
</reference>
<keyword evidence="5" id="KW-0274">FAD</keyword>
<evidence type="ECO:0000256" key="3">
    <source>
        <dbReference type="ARBA" id="ARBA00009183"/>
    </source>
</evidence>
<protein>
    <recommendedName>
        <fullName evidence="10">indole-3-pyruvate monooxygenase</fullName>
        <ecNumber evidence="10">1.14.13.168</ecNumber>
    </recommendedName>
</protein>
<comment type="pathway">
    <text evidence="2">Plant hormone metabolism; auxin biosynthesis.</text>
</comment>
<dbReference type="GO" id="GO:0103075">
    <property type="term" value="F:indole-3-pyruvate monooxygenase activity"/>
    <property type="evidence" value="ECO:0007669"/>
    <property type="project" value="UniProtKB-EC"/>
</dbReference>
<dbReference type="GO" id="GO:0050660">
    <property type="term" value="F:flavin adenine dinucleotide binding"/>
    <property type="evidence" value="ECO:0007669"/>
    <property type="project" value="InterPro"/>
</dbReference>
<keyword evidence="6" id="KW-0521">NADP</keyword>
<evidence type="ECO:0000256" key="9">
    <source>
        <dbReference type="ARBA" id="ARBA00023070"/>
    </source>
</evidence>
<evidence type="ECO:0000256" key="1">
    <source>
        <dbReference type="ARBA" id="ARBA00001974"/>
    </source>
</evidence>
<keyword evidence="9" id="KW-0073">Auxin biosynthesis</keyword>
<dbReference type="EC" id="1.14.13.168" evidence="10"/>
<dbReference type="InterPro" id="IPR050982">
    <property type="entry name" value="Auxin_biosynth/cation_transpt"/>
</dbReference>
<dbReference type="GO" id="GO:0009851">
    <property type="term" value="P:auxin biosynthetic process"/>
    <property type="evidence" value="ECO:0007669"/>
    <property type="project" value="UniProtKB-KW"/>
</dbReference>
<dbReference type="Proteomes" id="UP000685013">
    <property type="component" value="Chromosome 8"/>
</dbReference>
<dbReference type="PANTHER" id="PTHR43539:SF11">
    <property type="entry name" value="INDOLE-3-PYRUVATE MONOOXYGENASE YUCCA8-RELATED"/>
    <property type="match status" value="1"/>
</dbReference>
<evidence type="ECO:0000256" key="11">
    <source>
        <dbReference type="ARBA" id="ARBA00047707"/>
    </source>
</evidence>
<evidence type="ECO:0000256" key="7">
    <source>
        <dbReference type="ARBA" id="ARBA00023002"/>
    </source>
</evidence>
<evidence type="ECO:0000256" key="5">
    <source>
        <dbReference type="ARBA" id="ARBA00022827"/>
    </source>
</evidence>
<dbReference type="EMBL" id="JAGKQH010000008">
    <property type="protein sequence ID" value="KAG6592852.1"/>
    <property type="molecule type" value="Genomic_DNA"/>
</dbReference>
<keyword evidence="7" id="KW-0560">Oxidoreductase</keyword>
<evidence type="ECO:0000313" key="13">
    <source>
        <dbReference type="Proteomes" id="UP000685013"/>
    </source>
</evidence>
<name>A0AAV6N8A0_9ROSI</name>
<comment type="catalytic activity">
    <reaction evidence="11">
        <text>indole-3-pyruvate + NADPH + O2 + H(+) = (indol-3-yl)acetate + CO2 + NADP(+) + H2O</text>
        <dbReference type="Rhea" id="RHEA:34331"/>
        <dbReference type="ChEBI" id="CHEBI:15377"/>
        <dbReference type="ChEBI" id="CHEBI:15378"/>
        <dbReference type="ChEBI" id="CHEBI:15379"/>
        <dbReference type="ChEBI" id="CHEBI:16526"/>
        <dbReference type="ChEBI" id="CHEBI:17640"/>
        <dbReference type="ChEBI" id="CHEBI:30854"/>
        <dbReference type="ChEBI" id="CHEBI:57783"/>
        <dbReference type="ChEBI" id="CHEBI:58349"/>
        <dbReference type="EC" id="1.14.13.168"/>
    </reaction>
</comment>
<evidence type="ECO:0000256" key="2">
    <source>
        <dbReference type="ARBA" id="ARBA00004814"/>
    </source>
</evidence>
<gene>
    <name evidence="12" type="primary">YUC8</name>
    <name evidence="12" type="ORF">SDJN03_12328</name>
</gene>
<dbReference type="AlphaFoldDB" id="A0AAV6N8A0"/>
<dbReference type="InterPro" id="IPR020946">
    <property type="entry name" value="Flavin_mOase-like"/>
</dbReference>
<dbReference type="FunFam" id="3.50.50.60:FF:000100">
    <property type="entry name" value="Flavin-containing monooxygenase"/>
    <property type="match status" value="1"/>
</dbReference>
<keyword evidence="13" id="KW-1185">Reference proteome</keyword>
<evidence type="ECO:0000256" key="10">
    <source>
        <dbReference type="ARBA" id="ARBA00039148"/>
    </source>
</evidence>
<dbReference type="PANTHER" id="PTHR43539">
    <property type="entry name" value="FLAVIN-BINDING MONOOXYGENASE-LIKE PROTEIN (AFU_ORTHOLOGUE AFUA_4G09220)"/>
    <property type="match status" value="1"/>
</dbReference>
<evidence type="ECO:0000256" key="8">
    <source>
        <dbReference type="ARBA" id="ARBA00023033"/>
    </source>
</evidence>
<comment type="similarity">
    <text evidence="3">Belongs to the FMO family.</text>
</comment>
<feature type="non-terminal residue" evidence="12">
    <location>
        <position position="1"/>
    </location>
</feature>
<dbReference type="GO" id="GO:0050661">
    <property type="term" value="F:NADP binding"/>
    <property type="evidence" value="ECO:0007669"/>
    <property type="project" value="InterPro"/>
</dbReference>
<evidence type="ECO:0000256" key="6">
    <source>
        <dbReference type="ARBA" id="ARBA00022857"/>
    </source>
</evidence>
<accession>A0AAV6N8A0</accession>
<keyword evidence="4" id="KW-0285">Flavoprotein</keyword>